<dbReference type="GO" id="GO:0015818">
    <property type="term" value="P:isoleucine transport"/>
    <property type="evidence" value="ECO:0007669"/>
    <property type="project" value="TreeGrafter"/>
</dbReference>
<keyword evidence="6 9" id="KW-0029">Amino-acid transport</keyword>
<comment type="subcellular location">
    <subcellularLocation>
        <location evidence="1 9">Cell membrane</location>
        <topology evidence="1 9">Multi-pass membrane protein</topology>
    </subcellularLocation>
</comment>
<dbReference type="GO" id="GO:0015820">
    <property type="term" value="P:L-leucine transport"/>
    <property type="evidence" value="ECO:0007669"/>
    <property type="project" value="TreeGrafter"/>
</dbReference>
<feature type="transmembrane region" description="Helical" evidence="9">
    <location>
        <begin position="153"/>
        <end position="171"/>
    </location>
</feature>
<comment type="caution">
    <text evidence="10">The sequence shown here is derived from an EMBL/GenBank/DDBJ whole genome shotgun (WGS) entry which is preliminary data.</text>
</comment>
<name>A0A938XE56_9CLOT</name>
<evidence type="ECO:0000256" key="6">
    <source>
        <dbReference type="ARBA" id="ARBA00022970"/>
    </source>
</evidence>
<organism evidence="10 11">
    <name type="scientific">Mordavella massiliensis</name>
    <dbReference type="NCBI Taxonomy" id="1871024"/>
    <lineage>
        <taxon>Bacteria</taxon>
        <taxon>Bacillati</taxon>
        <taxon>Bacillota</taxon>
        <taxon>Clostridia</taxon>
        <taxon>Eubacteriales</taxon>
        <taxon>Clostridiaceae</taxon>
        <taxon>Mordavella</taxon>
    </lineage>
</organism>
<reference evidence="10" key="1">
    <citation type="submission" date="2020-08" db="EMBL/GenBank/DDBJ databases">
        <authorList>
            <person name="Cejkova D."/>
            <person name="Kubasova T."/>
            <person name="Jahodarova E."/>
            <person name="Rychlik I."/>
        </authorList>
    </citation>
    <scope>NUCLEOTIDE SEQUENCE</scope>
    <source>
        <strain evidence="10">An582</strain>
    </source>
</reference>
<evidence type="ECO:0000256" key="2">
    <source>
        <dbReference type="ARBA" id="ARBA00008540"/>
    </source>
</evidence>
<dbReference type="PANTHER" id="PTHR30588:SF0">
    <property type="entry name" value="BRANCHED-CHAIN AMINO ACID PERMEASE BRNQ"/>
    <property type="match status" value="1"/>
</dbReference>
<feature type="transmembrane region" description="Helical" evidence="9">
    <location>
        <begin position="204"/>
        <end position="222"/>
    </location>
</feature>
<dbReference type="GO" id="GO:0015190">
    <property type="term" value="F:L-leucine transmembrane transporter activity"/>
    <property type="evidence" value="ECO:0007669"/>
    <property type="project" value="TreeGrafter"/>
</dbReference>
<comment type="function">
    <text evidence="9">Component of the transport system for branched-chain amino acids.</text>
</comment>
<feature type="transmembrane region" description="Helical" evidence="9">
    <location>
        <begin position="279"/>
        <end position="304"/>
    </location>
</feature>
<dbReference type="Pfam" id="PF05525">
    <property type="entry name" value="Branch_AA_trans"/>
    <property type="match status" value="1"/>
</dbReference>
<keyword evidence="5 9" id="KW-0812">Transmembrane</keyword>
<comment type="similarity">
    <text evidence="2 9">Belongs to the branched chain amino acid transporter family.</text>
</comment>
<feature type="transmembrane region" description="Helical" evidence="9">
    <location>
        <begin position="353"/>
        <end position="372"/>
    </location>
</feature>
<feature type="transmembrane region" description="Helical" evidence="9">
    <location>
        <begin position="234"/>
        <end position="259"/>
    </location>
</feature>
<keyword evidence="8 9" id="KW-0472">Membrane</keyword>
<evidence type="ECO:0000256" key="9">
    <source>
        <dbReference type="RuleBase" id="RU362122"/>
    </source>
</evidence>
<accession>A0A938XE56</accession>
<keyword evidence="7 9" id="KW-1133">Transmembrane helix</keyword>
<evidence type="ECO:0000256" key="1">
    <source>
        <dbReference type="ARBA" id="ARBA00004651"/>
    </source>
</evidence>
<dbReference type="Proteomes" id="UP000705508">
    <property type="component" value="Unassembled WGS sequence"/>
</dbReference>
<dbReference type="InterPro" id="IPR004685">
    <property type="entry name" value="Brnchd-chn_aa_trnsp_Livcs"/>
</dbReference>
<dbReference type="RefSeq" id="WP_204907389.1">
    <property type="nucleotide sequence ID" value="NZ_JACJKS010000025.1"/>
</dbReference>
<dbReference type="Gene3D" id="1.20.1740.10">
    <property type="entry name" value="Amino acid/polyamine transporter I"/>
    <property type="match status" value="1"/>
</dbReference>
<gene>
    <name evidence="10" type="primary">brnQ</name>
    <name evidence="10" type="ORF">H6A20_12185</name>
</gene>
<evidence type="ECO:0000256" key="4">
    <source>
        <dbReference type="ARBA" id="ARBA00022475"/>
    </source>
</evidence>
<reference evidence="10" key="2">
    <citation type="journal article" date="2021" name="Sci. Rep.">
        <title>The distribution of antibiotic resistance genes in chicken gut microbiota commensals.</title>
        <authorList>
            <person name="Juricova H."/>
            <person name="Matiasovicova J."/>
            <person name="Kubasova T."/>
            <person name="Cejkova D."/>
            <person name="Rychlik I."/>
        </authorList>
    </citation>
    <scope>NUCLEOTIDE SEQUENCE</scope>
    <source>
        <strain evidence="10">An582</strain>
    </source>
</reference>
<feature type="transmembrane region" description="Helical" evidence="9">
    <location>
        <begin position="12"/>
        <end position="29"/>
    </location>
</feature>
<protein>
    <recommendedName>
        <fullName evidence="9">Branched-chain amino acid transport system carrier protein</fullName>
    </recommendedName>
</protein>
<dbReference type="PANTHER" id="PTHR30588">
    <property type="entry name" value="BRANCHED-CHAIN AMINO ACID TRANSPORT SYSTEM 2 CARRIER PROTEIN"/>
    <property type="match status" value="1"/>
</dbReference>
<dbReference type="GO" id="GO:0005304">
    <property type="term" value="F:L-valine transmembrane transporter activity"/>
    <property type="evidence" value="ECO:0007669"/>
    <property type="project" value="TreeGrafter"/>
</dbReference>
<evidence type="ECO:0000256" key="8">
    <source>
        <dbReference type="ARBA" id="ARBA00023136"/>
    </source>
</evidence>
<dbReference type="GO" id="GO:0005886">
    <property type="term" value="C:plasma membrane"/>
    <property type="evidence" value="ECO:0007669"/>
    <property type="project" value="UniProtKB-SubCell"/>
</dbReference>
<evidence type="ECO:0000313" key="10">
    <source>
        <dbReference type="EMBL" id="MBM6949392.1"/>
    </source>
</evidence>
<feature type="transmembrane region" description="Helical" evidence="9">
    <location>
        <begin position="78"/>
        <end position="100"/>
    </location>
</feature>
<feature type="transmembrane region" description="Helical" evidence="9">
    <location>
        <begin position="417"/>
        <end position="441"/>
    </location>
</feature>
<evidence type="ECO:0000256" key="3">
    <source>
        <dbReference type="ARBA" id="ARBA00022448"/>
    </source>
</evidence>
<feature type="transmembrane region" description="Helical" evidence="9">
    <location>
        <begin position="41"/>
        <end position="66"/>
    </location>
</feature>
<evidence type="ECO:0000313" key="11">
    <source>
        <dbReference type="Proteomes" id="UP000705508"/>
    </source>
</evidence>
<keyword evidence="4" id="KW-1003">Cell membrane</keyword>
<feature type="transmembrane region" description="Helical" evidence="9">
    <location>
        <begin position="377"/>
        <end position="397"/>
    </location>
</feature>
<dbReference type="GO" id="GO:0015188">
    <property type="term" value="F:L-isoleucine transmembrane transporter activity"/>
    <property type="evidence" value="ECO:0007669"/>
    <property type="project" value="TreeGrafter"/>
</dbReference>
<evidence type="ECO:0000256" key="5">
    <source>
        <dbReference type="ARBA" id="ARBA00022692"/>
    </source>
</evidence>
<keyword evidence="3 9" id="KW-0813">Transport</keyword>
<evidence type="ECO:0000256" key="7">
    <source>
        <dbReference type="ARBA" id="ARBA00022989"/>
    </source>
</evidence>
<dbReference type="NCBIfam" id="TIGR00796">
    <property type="entry name" value="livcs"/>
    <property type="match status" value="1"/>
</dbReference>
<feature type="transmembrane region" description="Helical" evidence="9">
    <location>
        <begin position="123"/>
        <end position="141"/>
    </location>
</feature>
<feature type="transmembrane region" description="Helical" evidence="9">
    <location>
        <begin position="324"/>
        <end position="347"/>
    </location>
</feature>
<dbReference type="EMBL" id="JACJKS010000025">
    <property type="protein sequence ID" value="MBM6949392.1"/>
    <property type="molecule type" value="Genomic_DNA"/>
</dbReference>
<dbReference type="AlphaFoldDB" id="A0A938XE56"/>
<sequence>MKKKLTCKETIFVASMLFGMFFGAGNLIFPVSMGQMSGSHVWQAAAGFLITGVGLPLLSVAALGISRERGLLELASRAGAGYGLFFTCALYLTIGPLFAIPRCATVSYTVGIEGLLPGQGDPLWLAGFSFLFFAAVLFFSLRPGEIMTWIGKVLNPLFLAFLAVLVLRALSGPMGRTGELPASGAYVDGAFATGLLEGYNTMDALAGLAFGIVVIDVIRRLGVEDPGDVAKSTVKAGAFSAVLMAVIYVLVSVMGAQSAGQLPVSSNGGEALARIADHYFGSAGALILAVTVTVACLKTAVGLITSCAETFSHLVPGRFSYRGWAAGFSVFSFLVANLGLDAIIAYAVPVLMFLYPLAIVLCLLTLAGRFFADDRRVLQWALAFTAVAAAFDGIRALPEETRVFLHLDGLTGWAGALLPLSGAGFGWVCPAVLGTAIGLLVRRRAKRKGKEE</sequence>
<proteinExistence type="inferred from homology"/>